<evidence type="ECO:0000313" key="1">
    <source>
        <dbReference type="EMBL" id="GIL96874.1"/>
    </source>
</evidence>
<name>A0A8J4D758_9CHLO</name>
<dbReference type="AlphaFoldDB" id="A0A8J4D758"/>
<comment type="caution">
    <text evidence="1">The sequence shown here is derived from an EMBL/GenBank/DDBJ whole genome shotgun (WGS) entry which is preliminary data.</text>
</comment>
<protein>
    <submittedName>
        <fullName evidence="1">Uncharacterized protein</fullName>
    </submittedName>
</protein>
<reference evidence="1" key="1">
    <citation type="journal article" date="2021" name="Proc. Natl. Acad. Sci. U.S.A.">
        <title>Three genomes in the algal genus Volvox reveal the fate of a haploid sex-determining region after a transition to homothallism.</title>
        <authorList>
            <person name="Yamamoto K."/>
            <person name="Hamaji T."/>
            <person name="Kawai-Toyooka H."/>
            <person name="Matsuzaki R."/>
            <person name="Takahashi F."/>
            <person name="Nishimura Y."/>
            <person name="Kawachi M."/>
            <person name="Noguchi H."/>
            <person name="Minakuchi Y."/>
            <person name="Umen J.G."/>
            <person name="Toyoda A."/>
            <person name="Nozaki H."/>
        </authorList>
    </citation>
    <scope>NUCLEOTIDE SEQUENCE</scope>
    <source>
        <strain evidence="1">NIES-3785</strain>
    </source>
</reference>
<evidence type="ECO:0000313" key="2">
    <source>
        <dbReference type="Proteomes" id="UP000722791"/>
    </source>
</evidence>
<gene>
    <name evidence="1" type="ORF">Vretimale_2617</name>
</gene>
<proteinExistence type="predicted"/>
<organism evidence="1 2">
    <name type="scientific">Volvox reticuliferus</name>
    <dbReference type="NCBI Taxonomy" id="1737510"/>
    <lineage>
        <taxon>Eukaryota</taxon>
        <taxon>Viridiplantae</taxon>
        <taxon>Chlorophyta</taxon>
        <taxon>core chlorophytes</taxon>
        <taxon>Chlorophyceae</taxon>
        <taxon>CS clade</taxon>
        <taxon>Chlamydomonadales</taxon>
        <taxon>Volvocaceae</taxon>
        <taxon>Volvox</taxon>
    </lineage>
</organism>
<dbReference type="EMBL" id="BNCQ01000004">
    <property type="protein sequence ID" value="GIL96874.1"/>
    <property type="molecule type" value="Genomic_DNA"/>
</dbReference>
<dbReference type="Proteomes" id="UP000722791">
    <property type="component" value="Unassembled WGS sequence"/>
</dbReference>
<accession>A0A8J4D758</accession>
<sequence>MYDIQPKVCPRSPGLGRVQEGIKPPVSSMGGKASNGAGCKMQLLAQAHLVRAGLSSAELESIVLIWSVGRFMAKRFQGQLEPILSYHHEATSIRILSSNATPYVSKAHPTPHKTTHVKVEKDCRRMRCTKML</sequence>